<keyword evidence="2" id="KW-1185">Reference proteome</keyword>
<evidence type="ECO:0000313" key="1">
    <source>
        <dbReference type="EMBL" id="KAG7447119.1"/>
    </source>
</evidence>
<dbReference type="RefSeq" id="XP_043040619.1">
    <property type="nucleotide sequence ID" value="XM_043177065.1"/>
</dbReference>
<protein>
    <submittedName>
        <fullName evidence="1">Uncharacterized protein</fullName>
    </submittedName>
</protein>
<accession>A0A9P7VVV6</accession>
<reference evidence="1" key="1">
    <citation type="submission" date="2020-11" db="EMBL/GenBank/DDBJ databases">
        <title>Adaptations for nitrogen fixation in a non-lichenized fungal sporocarp promotes dispersal by wood-feeding termites.</title>
        <authorList>
            <consortium name="DOE Joint Genome Institute"/>
            <person name="Koch R.A."/>
            <person name="Yoon G."/>
            <person name="Arayal U."/>
            <person name="Lail K."/>
            <person name="Amirebrahimi M."/>
            <person name="Labutti K."/>
            <person name="Lipzen A."/>
            <person name="Riley R."/>
            <person name="Barry K."/>
            <person name="Henrissat B."/>
            <person name="Grigoriev I.V."/>
            <person name="Herr J.R."/>
            <person name="Aime M.C."/>
        </authorList>
    </citation>
    <scope>NUCLEOTIDE SEQUENCE</scope>
    <source>
        <strain evidence="1">MCA 3950</strain>
    </source>
</reference>
<dbReference type="AlphaFoldDB" id="A0A9P7VVV6"/>
<gene>
    <name evidence="1" type="ORF">BT62DRAFT_1004694</name>
</gene>
<dbReference type="Proteomes" id="UP000812287">
    <property type="component" value="Unassembled WGS sequence"/>
</dbReference>
<sequence length="209" mass="23810">MRFSLLSPPPERLPIYAFRFRVTRTSSHTPLGGSDIRTLFLSTDYMHAPHLANLPREYNDEASALPYARDFLEDQCLRLEANPSVPHVERSDFAPIYHLQSHFAVAHDTIYKGKTIHLILHDDYPRLPSEDVPQFVDDISDVAMLTCSVLGQEAIRLRRLEVVTDLNDVYEANKARRCSLSQTAHTERLEVKFRTHDVPNGDGTQPTVS</sequence>
<dbReference type="GeneID" id="66099352"/>
<proteinExistence type="predicted"/>
<dbReference type="EMBL" id="MU250532">
    <property type="protein sequence ID" value="KAG7447119.1"/>
    <property type="molecule type" value="Genomic_DNA"/>
</dbReference>
<name>A0A9P7VVV6_9AGAR</name>
<organism evidence="1 2">
    <name type="scientific">Guyanagaster necrorhizus</name>
    <dbReference type="NCBI Taxonomy" id="856835"/>
    <lineage>
        <taxon>Eukaryota</taxon>
        <taxon>Fungi</taxon>
        <taxon>Dikarya</taxon>
        <taxon>Basidiomycota</taxon>
        <taxon>Agaricomycotina</taxon>
        <taxon>Agaricomycetes</taxon>
        <taxon>Agaricomycetidae</taxon>
        <taxon>Agaricales</taxon>
        <taxon>Marasmiineae</taxon>
        <taxon>Physalacriaceae</taxon>
        <taxon>Guyanagaster</taxon>
    </lineage>
</organism>
<evidence type="ECO:0000313" key="2">
    <source>
        <dbReference type="Proteomes" id="UP000812287"/>
    </source>
</evidence>
<comment type="caution">
    <text evidence="1">The sequence shown here is derived from an EMBL/GenBank/DDBJ whole genome shotgun (WGS) entry which is preliminary data.</text>
</comment>